<sequence>MALLKSLKKQLFELELLESMYAVSEEMFYPDDNCVAPIRSFIDGQTNELPSVVLFTLNLKDAAQNRVEITFQFPLMYPDEMRPQCISYIASLPLGEPMVCEIVWWILNKVAESASCTFSDPCIDQTRNDVLDVVGHKGRVSNGKSFSRLWIFCHHIFNSWKRRNILTVAKSLDLTGFCLPGKPGIVAVEGLKENCCIFWRTVKTWTWKKIMIKNSETMTIENEADIDGLRKFIDFQEISFVSTVGLGRTVHMDMGDFRTYLADHHCEEAFKMYFGVASES</sequence>
<evidence type="ECO:0000313" key="4">
    <source>
        <dbReference type="WBParaSite" id="SBAD_0000435201-mRNA-1"/>
    </source>
</evidence>
<reference evidence="4" key="1">
    <citation type="submission" date="2016-06" db="UniProtKB">
        <authorList>
            <consortium name="WormBaseParasite"/>
        </authorList>
    </citation>
    <scope>IDENTIFICATION</scope>
</reference>
<dbReference type="InterPro" id="IPR017359">
    <property type="entry name" value="Phi-like"/>
</dbReference>
<evidence type="ECO:0000313" key="3">
    <source>
        <dbReference type="Proteomes" id="UP000270296"/>
    </source>
</evidence>
<dbReference type="PANTHER" id="PTHR15955">
    <property type="entry name" value="RWD DOMAIN CONTAINING PROTEIN 2"/>
    <property type="match status" value="1"/>
</dbReference>
<dbReference type="InterPro" id="IPR059181">
    <property type="entry name" value="RWDD2A-B_C"/>
</dbReference>
<dbReference type="PANTHER" id="PTHR15955:SF8">
    <property type="entry name" value="RWD DOMAIN-CONTAINING PROTEIN 2B-RELATED"/>
    <property type="match status" value="1"/>
</dbReference>
<dbReference type="InterPro" id="IPR016135">
    <property type="entry name" value="UBQ-conjugating_enzyme/RWD"/>
</dbReference>
<dbReference type="EMBL" id="UZAM01008168">
    <property type="protein sequence ID" value="VDP03577.1"/>
    <property type="molecule type" value="Genomic_DNA"/>
</dbReference>
<name>A0A183IKM4_9BILA</name>
<dbReference type="WBParaSite" id="SBAD_0000435201-mRNA-1">
    <property type="protein sequence ID" value="SBAD_0000435201-mRNA-1"/>
    <property type="gene ID" value="SBAD_0000435201"/>
</dbReference>
<keyword evidence="3" id="KW-1185">Reference proteome</keyword>
<dbReference type="PIRSF" id="PIRSF038021">
    <property type="entry name" value="UCP038021_RWDD2"/>
    <property type="match status" value="1"/>
</dbReference>
<accession>A0A183IKM4</accession>
<protein>
    <submittedName>
        <fullName evidence="4">DUF1115 domain-containing protein</fullName>
    </submittedName>
</protein>
<dbReference type="Gene3D" id="3.10.110.10">
    <property type="entry name" value="Ubiquitin Conjugating Enzyme"/>
    <property type="match status" value="1"/>
</dbReference>
<dbReference type="Proteomes" id="UP000270296">
    <property type="component" value="Unassembled WGS sequence"/>
</dbReference>
<dbReference type="CDD" id="cd24163">
    <property type="entry name" value="RWDD2_C"/>
    <property type="match status" value="1"/>
</dbReference>
<evidence type="ECO:0000259" key="1">
    <source>
        <dbReference type="Pfam" id="PF06544"/>
    </source>
</evidence>
<reference evidence="2 3" key="2">
    <citation type="submission" date="2018-11" db="EMBL/GenBank/DDBJ databases">
        <authorList>
            <consortium name="Pathogen Informatics"/>
        </authorList>
    </citation>
    <scope>NUCLEOTIDE SEQUENCE [LARGE SCALE GENOMIC DNA]</scope>
</reference>
<feature type="domain" description="Small nuclear ribonucleoprotein Prp3 C-terminal" evidence="1">
    <location>
        <begin position="150"/>
        <end position="272"/>
    </location>
</feature>
<dbReference type="Pfam" id="PF06544">
    <property type="entry name" value="Prp3_C"/>
    <property type="match status" value="1"/>
</dbReference>
<dbReference type="SUPFAM" id="SSF54495">
    <property type="entry name" value="UBC-like"/>
    <property type="match status" value="1"/>
</dbReference>
<gene>
    <name evidence="2" type="ORF">SBAD_LOCUS4170</name>
</gene>
<organism evidence="4">
    <name type="scientific">Soboliphyme baturini</name>
    <dbReference type="NCBI Taxonomy" id="241478"/>
    <lineage>
        <taxon>Eukaryota</taxon>
        <taxon>Metazoa</taxon>
        <taxon>Ecdysozoa</taxon>
        <taxon>Nematoda</taxon>
        <taxon>Enoplea</taxon>
        <taxon>Dorylaimia</taxon>
        <taxon>Dioctophymatida</taxon>
        <taxon>Dioctophymatoidea</taxon>
        <taxon>Soboliphymatidae</taxon>
        <taxon>Soboliphyme</taxon>
    </lineage>
</organism>
<dbReference type="OrthoDB" id="432412at2759"/>
<dbReference type="InterPro" id="IPR010541">
    <property type="entry name" value="Prp3_C"/>
</dbReference>
<proteinExistence type="predicted"/>
<evidence type="ECO:0000313" key="2">
    <source>
        <dbReference type="EMBL" id="VDP03577.1"/>
    </source>
</evidence>
<dbReference type="AlphaFoldDB" id="A0A183IKM4"/>